<reference evidence="1" key="1">
    <citation type="journal article" date="2021" name="Environ. Microbiol.">
        <title>Gene family expansions and transcriptome signatures uncover fungal adaptations to wood decay.</title>
        <authorList>
            <person name="Hage H."/>
            <person name="Miyauchi S."/>
            <person name="Viragh M."/>
            <person name="Drula E."/>
            <person name="Min B."/>
            <person name="Chaduli D."/>
            <person name="Navarro D."/>
            <person name="Favel A."/>
            <person name="Norest M."/>
            <person name="Lesage-Meessen L."/>
            <person name="Balint B."/>
            <person name="Merenyi Z."/>
            <person name="de Eugenio L."/>
            <person name="Morin E."/>
            <person name="Martinez A.T."/>
            <person name="Baldrian P."/>
            <person name="Stursova M."/>
            <person name="Martinez M.J."/>
            <person name="Novotny C."/>
            <person name="Magnuson J.K."/>
            <person name="Spatafora J.W."/>
            <person name="Maurice S."/>
            <person name="Pangilinan J."/>
            <person name="Andreopoulos W."/>
            <person name="LaButti K."/>
            <person name="Hundley H."/>
            <person name="Na H."/>
            <person name="Kuo A."/>
            <person name="Barry K."/>
            <person name="Lipzen A."/>
            <person name="Henrissat B."/>
            <person name="Riley R."/>
            <person name="Ahrendt S."/>
            <person name="Nagy L.G."/>
            <person name="Grigoriev I.V."/>
            <person name="Martin F."/>
            <person name="Rosso M.N."/>
        </authorList>
    </citation>
    <scope>NUCLEOTIDE SEQUENCE</scope>
    <source>
        <strain evidence="1">CBS 384.51</strain>
    </source>
</reference>
<accession>A0ACB8UJ31</accession>
<keyword evidence="2" id="KW-1185">Reference proteome</keyword>
<keyword evidence="1" id="KW-0378">Hydrolase</keyword>
<proteinExistence type="predicted"/>
<dbReference type="Proteomes" id="UP001055072">
    <property type="component" value="Unassembled WGS sequence"/>
</dbReference>
<evidence type="ECO:0000313" key="2">
    <source>
        <dbReference type="Proteomes" id="UP001055072"/>
    </source>
</evidence>
<organism evidence="1 2">
    <name type="scientific">Irpex rosettiformis</name>
    <dbReference type="NCBI Taxonomy" id="378272"/>
    <lineage>
        <taxon>Eukaryota</taxon>
        <taxon>Fungi</taxon>
        <taxon>Dikarya</taxon>
        <taxon>Basidiomycota</taxon>
        <taxon>Agaricomycotina</taxon>
        <taxon>Agaricomycetes</taxon>
        <taxon>Polyporales</taxon>
        <taxon>Irpicaceae</taxon>
        <taxon>Irpex</taxon>
    </lineage>
</organism>
<comment type="caution">
    <text evidence="1">The sequence shown here is derived from an EMBL/GenBank/DDBJ whole genome shotgun (WGS) entry which is preliminary data.</text>
</comment>
<dbReference type="EMBL" id="MU274900">
    <property type="protein sequence ID" value="KAI0094393.1"/>
    <property type="molecule type" value="Genomic_DNA"/>
</dbReference>
<name>A0ACB8UJ31_9APHY</name>
<protein>
    <submittedName>
        <fullName evidence="1">P-loop containing nucleoside triphosphate hydrolase protein</fullName>
    </submittedName>
</protein>
<evidence type="ECO:0000313" key="1">
    <source>
        <dbReference type="EMBL" id="KAI0094393.1"/>
    </source>
</evidence>
<sequence>MPPKKGIVKSGNAGNSSKAPANVPDPPKTEEKPLFPPGSKYPASLLHERCQKNGWDKPVIETRKQRDGFAFTIFLSRTNKKNERESVRLEPHPPFIMPTALEARHWGATYALYRFCNSIQLNRVLPPGPRDYWNQLAAEHKQVPEHQKWMYESDPFAARKAVDERQEKAAKKREEGSSSFKPSMAATSPEFAQAPEVKMASSIRESVEESIKKAFELYPEAADATPTTLQEEEIPETREKLQTLGFTAHQARAAIEALSKPSGLSSSLLSSMSTLDACMEYLLLHIPECDLPKRFLPTVNTSNPFISSAHSGTDDLKSRWLQDKAVKECGWPAHAVKETLSDSDIGYNWERLMKALNLKLMGSTSVSVSSHSDAYTEQVDTEELETYGGTFLDDYCMMLPLPVAPLQLHILFTESSHRIPSHGDPPALYITSSDAPAYVRLHLVSKVISAFWEGTLVEPGESVIMAVVRLLEEEWAQIQDNGPPDMVSVLRHLLQRKHITLAVTDDEVYSEEPSANISRRLRHIRRDTRNDAQVRRDFELMTKKPAYEKILSARQQLPAFAAKNSFLTALESNRCVVVVGETGCGKTTQLPQFILDSLILTNRGASASIIITQPRRLSAIGVAARVSAERLDDASVGYSIRGESKQSPQTKLLFCTTGVVLRRLGGGDKLADVTHVIVDEVHERSVDGDILLLQLKELMMHHPTLKVILMSATINHEIFVKYFNDAPLLTIPGLTHPVTDIFLEDVLPRISYQPSGSRSTRKLSSQERRKLEEELSALSLDAEATAALQTVITSDRIDFELIAAVIKHIVASASKPSGILIFLPGVQDIRTCMETLRGLDNAKIFPLHANLSSDEQRAVFEPTSGWKVVAATNVAETSITIDEVVYVIDSGKVKETQYDPENGLTRLVEQWVTRAAAKQRRGRAGRTRPGFCYKLYTRAQERRMGAFPIPEIKRVALESVSLAVKVMHDDVKQFLSRAIDPPEIGAIDGALVTLTELGAITEEGELTPMGQHLVCSHTLRPSSDVVLLIEVLQATLPVDLRLGKMLIFGTIFRCLGPILTVAACLSSKPLFVSPIDKREEASRARERLATANSDLLTDANAYEECRTLSSEKGGKVLRAFCEENFISQSTIRDITSLRTDFLSTLISLNLVPAGSTPTTPSLNLNSSNTGLLKSVILSGLWPRVARVVLPHGAIKFDRVQAGTVQRANEAKEFKFYDIWGGRVFLHPSSVLFRSAEWKVPFVAYFQKHMSSKVFLRDATEVPFYALLLFGGPIDVNHIGGGLTIGNKDTAYIKLKAWPRIGVLVKQLRQLLDVQLKRCVEDGSALDFRADNPVIQAVLALLEGDGLSR</sequence>
<gene>
    <name evidence="1" type="ORF">BDY19DRAFT_1061580</name>
</gene>